<dbReference type="InterPro" id="IPR039552">
    <property type="entry name" value="IS66_C"/>
</dbReference>
<dbReference type="Pfam" id="PF13817">
    <property type="entry name" value="DDE_Tnp_IS66_C"/>
    <property type="match status" value="1"/>
</dbReference>
<feature type="domain" description="Transposase IS66 central" evidence="1">
    <location>
        <begin position="13"/>
        <end position="298"/>
    </location>
</feature>
<evidence type="ECO:0000313" key="4">
    <source>
        <dbReference type="Proteomes" id="UP000239735"/>
    </source>
</evidence>
<organism evidence="3 4">
    <name type="scientific">Candidatus Sulfuritelmatomonas gaucii</name>
    <dbReference type="NCBI Taxonomy" id="2043161"/>
    <lineage>
        <taxon>Bacteria</taxon>
        <taxon>Pseudomonadati</taxon>
        <taxon>Acidobacteriota</taxon>
        <taxon>Terriglobia</taxon>
        <taxon>Terriglobales</taxon>
        <taxon>Acidobacteriaceae</taxon>
        <taxon>Candidatus Sulfuritelmatomonas</taxon>
    </lineage>
</organism>
<evidence type="ECO:0000259" key="1">
    <source>
        <dbReference type="Pfam" id="PF03050"/>
    </source>
</evidence>
<accession>A0A2N9M7A7</accession>
<dbReference type="InterPro" id="IPR052344">
    <property type="entry name" value="Transposase-related"/>
</dbReference>
<dbReference type="PANTHER" id="PTHR33678:SF1">
    <property type="entry name" value="BLL1576 PROTEIN"/>
    <property type="match status" value="1"/>
</dbReference>
<dbReference type="Proteomes" id="UP000239735">
    <property type="component" value="Unassembled WGS sequence"/>
</dbReference>
<sequence>MVEAPAPSRPIERGLAGPSQLAHVIVSKYADHLPLFRQSEIYARQEVEISRSTLAGWVGAASDLLGPLVEAIGKHVFAGRKLHADDTPMPVLAPGNGKTKTGRLWTYVRDDRPAGDKTAPAVWFAYSQDRRGEHSREHLKNFTGALQADAYAGIHHLYDNHIYEAPCWAHARRKFHEIHVVHASPTTTEALARIGALYAIEDEIRGKPIETRLSVRQSRARPLLDDLRKWMEKAVRSLLAKSETAGAIRYALSRWRALTRYTEDGLLEIDNSAAERALRAVALGRKNFLFAGSDSGGERAAAMYTLIGSAKLNGLDPELYLRTVLAQIAEHPISKIQDLLPWNMAASLQAHSSQAA</sequence>
<protein>
    <submittedName>
        <fullName evidence="3">Uncharacterized protein</fullName>
    </submittedName>
</protein>
<proteinExistence type="predicted"/>
<dbReference type="AlphaFoldDB" id="A0A2N9M7A7"/>
<dbReference type="PANTHER" id="PTHR33678">
    <property type="entry name" value="BLL1576 PROTEIN"/>
    <property type="match status" value="1"/>
</dbReference>
<evidence type="ECO:0000259" key="2">
    <source>
        <dbReference type="Pfam" id="PF13817"/>
    </source>
</evidence>
<dbReference type="EMBL" id="OKRB01000150">
    <property type="protein sequence ID" value="SPE31376.1"/>
    <property type="molecule type" value="Genomic_DNA"/>
</dbReference>
<dbReference type="NCBIfam" id="NF033517">
    <property type="entry name" value="transpos_IS66"/>
    <property type="match status" value="1"/>
</dbReference>
<evidence type="ECO:0000313" key="3">
    <source>
        <dbReference type="EMBL" id="SPE31376.1"/>
    </source>
</evidence>
<dbReference type="InterPro" id="IPR004291">
    <property type="entry name" value="Transposase_IS66_central"/>
</dbReference>
<gene>
    <name evidence="3" type="ORF">SBA5_880044</name>
</gene>
<reference evidence="4" key="1">
    <citation type="submission" date="2018-02" db="EMBL/GenBank/DDBJ databases">
        <authorList>
            <person name="Hausmann B."/>
        </authorList>
    </citation>
    <scope>NUCLEOTIDE SEQUENCE [LARGE SCALE GENOMIC DNA]</scope>
    <source>
        <strain evidence="4">Peat soil MAG SbA5</strain>
    </source>
</reference>
<dbReference type="Pfam" id="PF03050">
    <property type="entry name" value="DDE_Tnp_IS66"/>
    <property type="match status" value="1"/>
</dbReference>
<feature type="domain" description="Transposase IS66 C-terminal" evidence="2">
    <location>
        <begin position="305"/>
        <end position="342"/>
    </location>
</feature>
<name>A0A2N9M7A7_9BACT</name>